<comment type="caution">
    <text evidence="4">The sequence shown here is derived from an EMBL/GenBank/DDBJ whole genome shotgun (WGS) entry which is preliminary data.</text>
</comment>
<dbReference type="Gene3D" id="3.10.580.10">
    <property type="entry name" value="CBS-domain"/>
    <property type="match status" value="1"/>
</dbReference>
<evidence type="ECO:0000313" key="4">
    <source>
        <dbReference type="EMBL" id="GAA2011599.1"/>
    </source>
</evidence>
<dbReference type="Proteomes" id="UP001500755">
    <property type="component" value="Unassembled WGS sequence"/>
</dbReference>
<dbReference type="InterPro" id="IPR000644">
    <property type="entry name" value="CBS_dom"/>
</dbReference>
<dbReference type="SUPFAM" id="SSF54631">
    <property type="entry name" value="CBS-domain pair"/>
    <property type="match status" value="1"/>
</dbReference>
<dbReference type="PROSITE" id="PS51371">
    <property type="entry name" value="CBS"/>
    <property type="match status" value="2"/>
</dbReference>
<dbReference type="SMART" id="SM00116">
    <property type="entry name" value="CBS"/>
    <property type="match status" value="2"/>
</dbReference>
<keyword evidence="1 2" id="KW-0129">CBS domain</keyword>
<feature type="domain" description="CBS" evidence="3">
    <location>
        <begin position="7"/>
        <end position="64"/>
    </location>
</feature>
<gene>
    <name evidence="4" type="ORF">GCM10009755_23690</name>
</gene>
<evidence type="ECO:0000259" key="3">
    <source>
        <dbReference type="PROSITE" id="PS51371"/>
    </source>
</evidence>
<dbReference type="RefSeq" id="WP_344309967.1">
    <property type="nucleotide sequence ID" value="NZ_BAAANO010000023.1"/>
</dbReference>
<keyword evidence="5" id="KW-1185">Reference proteome</keyword>
<proteinExistence type="predicted"/>
<protein>
    <submittedName>
        <fullName evidence="4">CBS domain-containing protein</fullName>
    </submittedName>
</protein>
<sequence>MKARELMTPGAECIGENDSLTQAAQKLRDLNVGSLPICGEDDMLKGALTDRDIVVKALAEGMEPNSTRAGALAEGKPVTIGADDSIEEAIRTMQEHKVRRLPVIDGHELVGMLAQADIARNFPEDRVGELVEFISY</sequence>
<reference evidence="4 5" key="1">
    <citation type="journal article" date="2019" name="Int. J. Syst. Evol. Microbiol.">
        <title>The Global Catalogue of Microorganisms (GCM) 10K type strain sequencing project: providing services to taxonomists for standard genome sequencing and annotation.</title>
        <authorList>
            <consortium name="The Broad Institute Genomics Platform"/>
            <consortium name="The Broad Institute Genome Sequencing Center for Infectious Disease"/>
            <person name="Wu L."/>
            <person name="Ma J."/>
        </authorList>
    </citation>
    <scope>NUCLEOTIDE SEQUENCE [LARGE SCALE GENOMIC DNA]</scope>
    <source>
        <strain evidence="4 5">JCM 14546</strain>
    </source>
</reference>
<evidence type="ECO:0000256" key="1">
    <source>
        <dbReference type="ARBA" id="ARBA00023122"/>
    </source>
</evidence>
<dbReference type="Pfam" id="PF00571">
    <property type="entry name" value="CBS"/>
    <property type="match status" value="2"/>
</dbReference>
<dbReference type="CDD" id="cd04622">
    <property type="entry name" value="CBS_pair_HRP1_like"/>
    <property type="match status" value="1"/>
</dbReference>
<evidence type="ECO:0000313" key="5">
    <source>
        <dbReference type="Proteomes" id="UP001500755"/>
    </source>
</evidence>
<dbReference type="PANTHER" id="PTHR43080">
    <property type="entry name" value="CBS DOMAIN-CONTAINING PROTEIN CBSX3, MITOCHONDRIAL"/>
    <property type="match status" value="1"/>
</dbReference>
<dbReference type="PANTHER" id="PTHR43080:SF2">
    <property type="entry name" value="CBS DOMAIN-CONTAINING PROTEIN"/>
    <property type="match status" value="1"/>
</dbReference>
<organism evidence="4 5">
    <name type="scientific">Brevibacterium samyangense</name>
    <dbReference type="NCBI Taxonomy" id="366888"/>
    <lineage>
        <taxon>Bacteria</taxon>
        <taxon>Bacillati</taxon>
        <taxon>Actinomycetota</taxon>
        <taxon>Actinomycetes</taxon>
        <taxon>Micrococcales</taxon>
        <taxon>Brevibacteriaceae</taxon>
        <taxon>Brevibacterium</taxon>
    </lineage>
</organism>
<dbReference type="EMBL" id="BAAANO010000023">
    <property type="protein sequence ID" value="GAA2011599.1"/>
    <property type="molecule type" value="Genomic_DNA"/>
</dbReference>
<dbReference type="InterPro" id="IPR046342">
    <property type="entry name" value="CBS_dom_sf"/>
</dbReference>
<name>A0ABN2TJZ6_9MICO</name>
<evidence type="ECO:0000256" key="2">
    <source>
        <dbReference type="PROSITE-ProRule" id="PRU00703"/>
    </source>
</evidence>
<dbReference type="InterPro" id="IPR051257">
    <property type="entry name" value="Diverse_CBS-Domain"/>
</dbReference>
<feature type="domain" description="CBS" evidence="3">
    <location>
        <begin position="72"/>
        <end position="130"/>
    </location>
</feature>
<accession>A0ABN2TJZ6</accession>